<organism evidence="2 3">
    <name type="scientific">Cupriavidus oxalaticus</name>
    <dbReference type="NCBI Taxonomy" id="96344"/>
    <lineage>
        <taxon>Bacteria</taxon>
        <taxon>Pseudomonadati</taxon>
        <taxon>Pseudomonadota</taxon>
        <taxon>Betaproteobacteria</taxon>
        <taxon>Burkholderiales</taxon>
        <taxon>Burkholderiaceae</taxon>
        <taxon>Cupriavidus</taxon>
    </lineage>
</organism>
<feature type="chain" id="PRO_5025055661" description="DUF1311 domain-containing protein" evidence="1">
    <location>
        <begin position="23"/>
        <end position="119"/>
    </location>
</feature>
<dbReference type="AlphaFoldDB" id="A0A5P3VT81"/>
<proteinExistence type="predicted"/>
<dbReference type="RefSeq" id="WP_151072639.1">
    <property type="nucleotide sequence ID" value="NZ_CP032519.1"/>
</dbReference>
<evidence type="ECO:0000256" key="1">
    <source>
        <dbReference type="SAM" id="SignalP"/>
    </source>
</evidence>
<dbReference type="Proteomes" id="UP000325743">
    <property type="component" value="Chromosome 2"/>
</dbReference>
<name>A0A5P3VT81_9BURK</name>
<gene>
    <name evidence="2" type="ORF">D2917_28475</name>
</gene>
<evidence type="ECO:0000313" key="2">
    <source>
        <dbReference type="EMBL" id="QEZ48009.1"/>
    </source>
</evidence>
<protein>
    <recommendedName>
        <fullName evidence="4">DUF1311 domain-containing protein</fullName>
    </recommendedName>
</protein>
<evidence type="ECO:0008006" key="4">
    <source>
        <dbReference type="Google" id="ProtNLM"/>
    </source>
</evidence>
<feature type="signal peptide" evidence="1">
    <location>
        <begin position="1"/>
        <end position="22"/>
    </location>
</feature>
<reference evidence="2 3" key="1">
    <citation type="submission" date="2018-09" db="EMBL/GenBank/DDBJ databases">
        <title>Complete genome sequence of Cupriavidus oxalaticus T2, a bacterium capable of phenol tolerance and degradation.</title>
        <authorList>
            <person name="Yan J."/>
        </authorList>
    </citation>
    <scope>NUCLEOTIDE SEQUENCE [LARGE SCALE GENOMIC DNA]</scope>
    <source>
        <strain evidence="2 3">T2</strain>
    </source>
</reference>
<sequence length="119" mass="13592">MRKFLATAAILAISTFATQAQAQFRASDVCKMKRSQYERDQCLEYGLRGSMSRVKGNTQRLLDSSRVPESEKESILKSHKKWAGQFESKCSDNECHYDMASARNNEIEKIMAKYNIAPM</sequence>
<evidence type="ECO:0000313" key="3">
    <source>
        <dbReference type="Proteomes" id="UP000325743"/>
    </source>
</evidence>
<dbReference type="EMBL" id="CP032519">
    <property type="protein sequence ID" value="QEZ48009.1"/>
    <property type="molecule type" value="Genomic_DNA"/>
</dbReference>
<keyword evidence="1" id="KW-0732">Signal</keyword>
<accession>A0A5P3VT81</accession>